<evidence type="ECO:0000256" key="1">
    <source>
        <dbReference type="ARBA" id="ARBA00022670"/>
    </source>
</evidence>
<evidence type="ECO:0000256" key="3">
    <source>
        <dbReference type="ARBA" id="ARBA00022801"/>
    </source>
</evidence>
<keyword evidence="1 6" id="KW-0645">Protease</keyword>
<evidence type="ECO:0000259" key="7">
    <source>
        <dbReference type="Pfam" id="PF01435"/>
    </source>
</evidence>
<evidence type="ECO:0000313" key="9">
    <source>
        <dbReference type="Proteomes" id="UP001597215"/>
    </source>
</evidence>
<dbReference type="EC" id="3.4.24.-" evidence="8"/>
<dbReference type="Proteomes" id="UP001597215">
    <property type="component" value="Unassembled WGS sequence"/>
</dbReference>
<comment type="cofactor">
    <cofactor evidence="6">
        <name>Zn(2+)</name>
        <dbReference type="ChEBI" id="CHEBI:29105"/>
    </cofactor>
    <text evidence="6">Binds 1 zinc ion per subunit.</text>
</comment>
<evidence type="ECO:0000313" key="8">
    <source>
        <dbReference type="EMBL" id="MFD1766373.1"/>
    </source>
</evidence>
<accession>A0ABW4MCE5</accession>
<dbReference type="InterPro" id="IPR011990">
    <property type="entry name" value="TPR-like_helical_dom_sf"/>
</dbReference>
<organism evidence="8 9">
    <name type="scientific">Sphingorhabdus buctiana</name>
    <dbReference type="NCBI Taxonomy" id="1508805"/>
    <lineage>
        <taxon>Bacteria</taxon>
        <taxon>Pseudomonadati</taxon>
        <taxon>Pseudomonadota</taxon>
        <taxon>Alphaproteobacteria</taxon>
        <taxon>Sphingomonadales</taxon>
        <taxon>Sphingomonadaceae</taxon>
        <taxon>Sphingorhabdus</taxon>
    </lineage>
</organism>
<dbReference type="InterPro" id="IPR051156">
    <property type="entry name" value="Mito/Outer_Membr_Metalloprot"/>
</dbReference>
<keyword evidence="2" id="KW-0479">Metal-binding</keyword>
<dbReference type="Gene3D" id="1.25.40.10">
    <property type="entry name" value="Tetratricopeptide repeat domain"/>
    <property type="match status" value="1"/>
</dbReference>
<keyword evidence="3 6" id="KW-0378">Hydrolase</keyword>
<proteinExistence type="inferred from homology"/>
<dbReference type="InterPro" id="IPR001915">
    <property type="entry name" value="Peptidase_M48"/>
</dbReference>
<evidence type="ECO:0000256" key="6">
    <source>
        <dbReference type="RuleBase" id="RU003983"/>
    </source>
</evidence>
<dbReference type="SUPFAM" id="SSF48452">
    <property type="entry name" value="TPR-like"/>
    <property type="match status" value="1"/>
</dbReference>
<evidence type="ECO:0000256" key="5">
    <source>
        <dbReference type="ARBA" id="ARBA00023049"/>
    </source>
</evidence>
<dbReference type="GO" id="GO:0008237">
    <property type="term" value="F:metallopeptidase activity"/>
    <property type="evidence" value="ECO:0007669"/>
    <property type="project" value="UniProtKB-KW"/>
</dbReference>
<comment type="caution">
    <text evidence="8">The sequence shown here is derived from an EMBL/GenBank/DDBJ whole genome shotgun (WGS) entry which is preliminary data.</text>
</comment>
<name>A0ABW4MCE5_9SPHN</name>
<evidence type="ECO:0000256" key="4">
    <source>
        <dbReference type="ARBA" id="ARBA00022833"/>
    </source>
</evidence>
<keyword evidence="9" id="KW-1185">Reference proteome</keyword>
<comment type="similarity">
    <text evidence="6">Belongs to the peptidase M48 family.</text>
</comment>
<reference evidence="9" key="1">
    <citation type="journal article" date="2019" name="Int. J. Syst. Evol. Microbiol.">
        <title>The Global Catalogue of Microorganisms (GCM) 10K type strain sequencing project: providing services to taxonomists for standard genome sequencing and annotation.</title>
        <authorList>
            <consortium name="The Broad Institute Genomics Platform"/>
            <consortium name="The Broad Institute Genome Sequencing Center for Infectious Disease"/>
            <person name="Wu L."/>
            <person name="Ma J."/>
        </authorList>
    </citation>
    <scope>NUCLEOTIDE SEQUENCE [LARGE SCALE GENOMIC DNA]</scope>
    <source>
        <strain evidence="9">CGMCC 1.12449</strain>
    </source>
</reference>
<keyword evidence="4 6" id="KW-0862">Zinc</keyword>
<protein>
    <submittedName>
        <fullName evidence="8">M48 family metalloprotease</fullName>
        <ecNumber evidence="8">3.4.24.-</ecNumber>
    </submittedName>
</protein>
<keyword evidence="5 6" id="KW-0482">Metalloprotease</keyword>
<dbReference type="EMBL" id="JBHUEL010000004">
    <property type="protein sequence ID" value="MFD1766373.1"/>
    <property type="molecule type" value="Genomic_DNA"/>
</dbReference>
<dbReference type="PANTHER" id="PTHR22726:SF1">
    <property type="entry name" value="METALLOENDOPEPTIDASE OMA1, MITOCHONDRIAL"/>
    <property type="match status" value="1"/>
</dbReference>
<feature type="domain" description="Peptidase M48" evidence="7">
    <location>
        <begin position="19"/>
        <end position="96"/>
    </location>
</feature>
<sequence length="235" mass="26150">MTWAGFVPGGLLAQIGLMGSMFRFNREMEKRADMAALQYLSDAGYNPMVASQIWEQFRGEMEAQAKAGKAGALAEEVNDFFSSHPNTQDRMNYLRAAARQKTPNTDTGAARYQAAIAPWWPRLIDDQIRLNDFAATHYLLSGLSRGQWSAELLYARAELHRARGKVDDIAAAERDYRAAASASPELAESWRGLGLLLLRQGQEVEGRRMLRRYLEKAPDATDRALIASMAGGARH</sequence>
<gene>
    <name evidence="8" type="ORF">ACFSAG_05910</name>
</gene>
<dbReference type="RefSeq" id="WP_381512400.1">
    <property type="nucleotide sequence ID" value="NZ_JBHUEL010000004.1"/>
</dbReference>
<evidence type="ECO:0000256" key="2">
    <source>
        <dbReference type="ARBA" id="ARBA00022723"/>
    </source>
</evidence>
<dbReference type="Pfam" id="PF01435">
    <property type="entry name" value="Peptidase_M48"/>
    <property type="match status" value="1"/>
</dbReference>
<dbReference type="PANTHER" id="PTHR22726">
    <property type="entry name" value="METALLOENDOPEPTIDASE OMA1"/>
    <property type="match status" value="1"/>
</dbReference>